<dbReference type="OrthoDB" id="2894916at2"/>
<evidence type="ECO:0000313" key="1">
    <source>
        <dbReference type="EMBL" id="KEK17239.1"/>
    </source>
</evidence>
<name>A0A073JQ77_9BACI</name>
<dbReference type="RefSeq" id="WP_034643851.1">
    <property type="nucleotide sequence ID" value="NZ_CBCSJC010000026.1"/>
</dbReference>
<proteinExistence type="predicted"/>
<accession>A0A073JQ77</accession>
<gene>
    <name evidence="1" type="ORF">BAMA_16225</name>
</gene>
<protein>
    <submittedName>
        <fullName evidence="1">Uncharacterized protein</fullName>
    </submittedName>
</protein>
<dbReference type="STRING" id="574376.BAMA_16225"/>
<sequence>MSHIFNNDNWCDVCSKTIAADDLRNMYIEGSEKALCKSCRGDLEMKVVDMFVIQDMLKCLIKEYGPSKVREFDLSKAEALVTEKQIELQIEKRGGEFNQQKLGEFVFLKTSEIITIIQILKRKIGSELWMNPVIKMLLEKKITITLSQEGESNDRANNIFA</sequence>
<keyword evidence="2" id="KW-1185">Reference proteome</keyword>
<dbReference type="AlphaFoldDB" id="A0A073JQ77"/>
<comment type="caution">
    <text evidence="1">The sequence shown here is derived from an EMBL/GenBank/DDBJ whole genome shotgun (WGS) entry which is preliminary data.</text>
</comment>
<dbReference type="Proteomes" id="UP000027822">
    <property type="component" value="Unassembled WGS sequence"/>
</dbReference>
<organism evidence="1 2">
    <name type="scientific">Bacillus manliponensis</name>
    <dbReference type="NCBI Taxonomy" id="574376"/>
    <lineage>
        <taxon>Bacteria</taxon>
        <taxon>Bacillati</taxon>
        <taxon>Bacillota</taxon>
        <taxon>Bacilli</taxon>
        <taxon>Bacillales</taxon>
        <taxon>Bacillaceae</taxon>
        <taxon>Bacillus</taxon>
        <taxon>Bacillus cereus group</taxon>
    </lineage>
</organism>
<dbReference type="EMBL" id="JOTN01000036">
    <property type="protein sequence ID" value="KEK17239.1"/>
    <property type="molecule type" value="Genomic_DNA"/>
</dbReference>
<evidence type="ECO:0000313" key="2">
    <source>
        <dbReference type="Proteomes" id="UP000027822"/>
    </source>
</evidence>
<reference evidence="1 2" key="1">
    <citation type="submission" date="2014-06" db="EMBL/GenBank/DDBJ databases">
        <title>Draft genome sequence of Bacillus manliponensis JCM 15802 (MCCC 1A00708).</title>
        <authorList>
            <person name="Lai Q."/>
            <person name="Liu Y."/>
            <person name="Shao Z."/>
        </authorList>
    </citation>
    <scope>NUCLEOTIDE SEQUENCE [LARGE SCALE GENOMIC DNA]</scope>
    <source>
        <strain evidence="1 2">JCM 15802</strain>
    </source>
</reference>